<evidence type="ECO:0000313" key="1">
    <source>
        <dbReference type="EMBL" id="GAH48896.1"/>
    </source>
</evidence>
<name>X1FT96_9ZZZZ</name>
<comment type="caution">
    <text evidence="1">The sequence shown here is derived from an EMBL/GenBank/DDBJ whole genome shotgun (WGS) entry which is preliminary data.</text>
</comment>
<sequence>MNELAIVNAWWNKFNLIEKVLIKDAITGLSNKGTSSDKNNLYIDALRKKIGNKR</sequence>
<gene>
    <name evidence="1" type="ORF">S03H2_35510</name>
</gene>
<dbReference type="AlphaFoldDB" id="X1FT96"/>
<reference evidence="1" key="1">
    <citation type="journal article" date="2014" name="Front. Microbiol.">
        <title>High frequency of phylogenetically diverse reductive dehalogenase-homologous genes in deep subseafloor sedimentary metagenomes.</title>
        <authorList>
            <person name="Kawai M."/>
            <person name="Futagami T."/>
            <person name="Toyoda A."/>
            <person name="Takaki Y."/>
            <person name="Nishi S."/>
            <person name="Hori S."/>
            <person name="Arai W."/>
            <person name="Tsubouchi T."/>
            <person name="Morono Y."/>
            <person name="Uchiyama I."/>
            <person name="Ito T."/>
            <person name="Fujiyama A."/>
            <person name="Inagaki F."/>
            <person name="Takami H."/>
        </authorList>
    </citation>
    <scope>NUCLEOTIDE SEQUENCE</scope>
    <source>
        <strain evidence="1">Expedition CK06-06</strain>
    </source>
</reference>
<accession>X1FT96</accession>
<protein>
    <submittedName>
        <fullName evidence="1">Uncharacterized protein</fullName>
    </submittedName>
</protein>
<organism evidence="1">
    <name type="scientific">marine sediment metagenome</name>
    <dbReference type="NCBI Taxonomy" id="412755"/>
    <lineage>
        <taxon>unclassified sequences</taxon>
        <taxon>metagenomes</taxon>
        <taxon>ecological metagenomes</taxon>
    </lineage>
</organism>
<proteinExistence type="predicted"/>
<dbReference type="EMBL" id="BARU01021728">
    <property type="protein sequence ID" value="GAH48896.1"/>
    <property type="molecule type" value="Genomic_DNA"/>
</dbReference>